<dbReference type="Proteomes" id="UP000039865">
    <property type="component" value="Unassembled WGS sequence"/>
</dbReference>
<dbReference type="InParanoid" id="A0A078B786"/>
<dbReference type="EMBL" id="CCKQ01018126">
    <property type="protein sequence ID" value="CDW90061.1"/>
    <property type="molecule type" value="Genomic_DNA"/>
</dbReference>
<dbReference type="AlphaFoldDB" id="A0A078B786"/>
<evidence type="ECO:0000313" key="3">
    <source>
        <dbReference type="Proteomes" id="UP000039865"/>
    </source>
</evidence>
<proteinExistence type="predicted"/>
<dbReference type="Pfam" id="PF13671">
    <property type="entry name" value="AAA_33"/>
    <property type="match status" value="1"/>
</dbReference>
<dbReference type="PANTHER" id="PTHR13308">
    <property type="entry name" value="NEDD4-BINDING PROTEIN 2-LIKE 1"/>
    <property type="match status" value="1"/>
</dbReference>
<dbReference type="InterPro" id="IPR026302">
    <property type="entry name" value="NEDD4-bd_p2"/>
</dbReference>
<feature type="region of interest" description="Disordered" evidence="1">
    <location>
        <begin position="195"/>
        <end position="223"/>
    </location>
</feature>
<dbReference type="OrthoDB" id="3231855at2759"/>
<gene>
    <name evidence="2" type="primary">Contig12459.g13292</name>
    <name evidence="2" type="ORF">STYLEM_19201</name>
</gene>
<reference evidence="2 3" key="1">
    <citation type="submission" date="2014-06" db="EMBL/GenBank/DDBJ databases">
        <authorList>
            <person name="Swart Estienne"/>
        </authorList>
    </citation>
    <scope>NUCLEOTIDE SEQUENCE [LARGE SCALE GENOMIC DNA]</scope>
    <source>
        <strain evidence="2 3">130c</strain>
    </source>
</reference>
<accession>A0A078B786</accession>
<dbReference type="SUPFAM" id="SSF52540">
    <property type="entry name" value="P-loop containing nucleoside triphosphate hydrolases"/>
    <property type="match status" value="1"/>
</dbReference>
<dbReference type="PANTHER" id="PTHR13308:SF40">
    <property type="entry name" value="NEDD4-BINDING PROTEIN 2-LIKE 1"/>
    <property type="match status" value="1"/>
</dbReference>
<dbReference type="InterPro" id="IPR027417">
    <property type="entry name" value="P-loop_NTPase"/>
</dbReference>
<keyword evidence="3" id="KW-1185">Reference proteome</keyword>
<sequence length="223" mass="25527">MEKNKNLKGFKFCYVMQGLPGSGKSTVAKQLAGQNGKIFSIDKIIMEQKKSHGQVDQKSTQEIYDTIYQQFCDELKNGTECIVIDNTNLSEWEYIRFIKTAQKEHYFSSLVALPPPEEIQTAVERSNFDVNDNEMTQMLARWEPFSPMRLMDKTLQLQGQGESLSPPYNRGGFHRKISSQDLLENRRASMMVVSDTINESQEAEEDEDNSKVFATKLSDDSQE</sequence>
<protein>
    <submittedName>
        <fullName evidence="2">Uncharacterized protein</fullName>
    </submittedName>
</protein>
<evidence type="ECO:0000256" key="1">
    <source>
        <dbReference type="SAM" id="MobiDB-lite"/>
    </source>
</evidence>
<evidence type="ECO:0000313" key="2">
    <source>
        <dbReference type="EMBL" id="CDW90061.1"/>
    </source>
</evidence>
<organism evidence="2 3">
    <name type="scientific">Stylonychia lemnae</name>
    <name type="common">Ciliate</name>
    <dbReference type="NCBI Taxonomy" id="5949"/>
    <lineage>
        <taxon>Eukaryota</taxon>
        <taxon>Sar</taxon>
        <taxon>Alveolata</taxon>
        <taxon>Ciliophora</taxon>
        <taxon>Intramacronucleata</taxon>
        <taxon>Spirotrichea</taxon>
        <taxon>Stichotrichia</taxon>
        <taxon>Sporadotrichida</taxon>
        <taxon>Oxytrichidae</taxon>
        <taxon>Stylonychinae</taxon>
        <taxon>Stylonychia</taxon>
    </lineage>
</organism>
<name>A0A078B786_STYLE</name>
<dbReference type="Gene3D" id="3.40.50.300">
    <property type="entry name" value="P-loop containing nucleotide triphosphate hydrolases"/>
    <property type="match status" value="1"/>
</dbReference>